<keyword evidence="3" id="KW-1185">Reference proteome</keyword>
<dbReference type="InterPro" id="IPR018960">
    <property type="entry name" value="DUF1990"/>
</dbReference>
<reference evidence="2" key="1">
    <citation type="submission" date="2021-03" db="EMBL/GenBank/DDBJ databases">
        <title>Whole genome sequence of Streptomyces bomunensis MMS17-BM035.</title>
        <authorList>
            <person name="Lee J.H."/>
        </authorList>
    </citation>
    <scope>NUCLEOTIDE SEQUENCE</scope>
    <source>
        <strain evidence="2">MMS17-BM035</strain>
    </source>
</reference>
<feature type="domain" description="DUF1990" evidence="1">
    <location>
        <begin position="121"/>
        <end position="203"/>
    </location>
</feature>
<evidence type="ECO:0000313" key="2">
    <source>
        <dbReference type="EMBL" id="MBP0457125.1"/>
    </source>
</evidence>
<dbReference type="EMBL" id="JAGIQL010000016">
    <property type="protein sequence ID" value="MBP0457125.1"/>
    <property type="molecule type" value="Genomic_DNA"/>
</dbReference>
<dbReference type="AlphaFoldDB" id="A0A940M6L1"/>
<name>A0A940M6L1_9ACTN</name>
<gene>
    <name evidence="2" type="ORF">JFN87_06380</name>
</gene>
<organism evidence="2 3">
    <name type="scientific">Streptomyces montanisoli</name>
    <dbReference type="NCBI Taxonomy" id="2798581"/>
    <lineage>
        <taxon>Bacteria</taxon>
        <taxon>Bacillati</taxon>
        <taxon>Actinomycetota</taxon>
        <taxon>Actinomycetes</taxon>
        <taxon>Kitasatosporales</taxon>
        <taxon>Streptomycetaceae</taxon>
        <taxon>Streptomyces</taxon>
    </lineage>
</organism>
<sequence>MGPSHGRPPQRPFASRTAGLLLRLPAGLLLTTWRYLWRVTALHRAEEEGDGSDLPPPLPADLADGAVQRLGDGFGPLLHRRFTVRIEEASSDPAALLDTVAHNLDRPAPFGVAEFRKTLGDEEDARVGHEYRVKMPGPWDGPVRVVHRDATSLRLATLKGHLEAGQVEFRTAAQEGFLCFEVEAWARAGDRLADLVYGRLRVAKEVQFNMWVHFCLRVARIAGGRPHGGVSILTRVVDPELCRGAEDR</sequence>
<evidence type="ECO:0000313" key="3">
    <source>
        <dbReference type="Proteomes" id="UP000670475"/>
    </source>
</evidence>
<dbReference type="RefSeq" id="WP_209338904.1">
    <property type="nucleotide sequence ID" value="NZ_JAGIQL010000016.1"/>
</dbReference>
<dbReference type="Pfam" id="PF09348">
    <property type="entry name" value="DUF1990"/>
    <property type="match status" value="1"/>
</dbReference>
<proteinExistence type="predicted"/>
<evidence type="ECO:0000259" key="1">
    <source>
        <dbReference type="Pfam" id="PF09348"/>
    </source>
</evidence>
<comment type="caution">
    <text evidence="2">The sequence shown here is derived from an EMBL/GenBank/DDBJ whole genome shotgun (WGS) entry which is preliminary data.</text>
</comment>
<accession>A0A940M6L1</accession>
<dbReference type="Proteomes" id="UP000670475">
    <property type="component" value="Unassembled WGS sequence"/>
</dbReference>
<protein>
    <submittedName>
        <fullName evidence="2">DUF1990 family protein</fullName>
    </submittedName>
</protein>